<dbReference type="Proteomes" id="UP000232806">
    <property type="component" value="Chromosome"/>
</dbReference>
<feature type="region of interest" description="Disordered" evidence="1">
    <location>
        <begin position="21"/>
        <end position="40"/>
    </location>
</feature>
<protein>
    <submittedName>
        <fullName evidence="2">Uncharacterized protein</fullName>
    </submittedName>
</protein>
<reference evidence="5 6" key="1">
    <citation type="submission" date="2016-10" db="EMBL/GenBank/DDBJ databases">
        <title>Comparative genomics between deep and shallow subseafloor isolates.</title>
        <authorList>
            <person name="Ishii S."/>
            <person name="Miller J.R."/>
            <person name="Sutton G."/>
            <person name="Suzuki S."/>
            <person name="Methe B."/>
            <person name="Inagaki F."/>
            <person name="Imachi H."/>
        </authorList>
    </citation>
    <scope>NUCLEOTIDE SEQUENCE [LARGE SCALE GENOMIC DNA]</scope>
    <source>
        <strain evidence="3 5">A8p</strain>
        <strain evidence="2 6">MO-MB1</strain>
    </source>
</reference>
<dbReference type="KEGG" id="msub:BK009_01925"/>
<dbReference type="Proteomes" id="UP000232631">
    <property type="component" value="Chromosome"/>
</dbReference>
<sequence>MICLVVLVCLVVVVSGCTSNNNTSNTTSSNTSANNTSTNASASNDVNVVVSYPGNWAADVSGNFGYRALSGTGDQTTNLGPVTGSVTISARKTEGGSGTLTASITKGGKTLGSASTAAPWGGTATTAII</sequence>
<dbReference type="EMBL" id="CP017766">
    <property type="protein sequence ID" value="AUB56581.1"/>
    <property type="molecule type" value="Genomic_DNA"/>
</dbReference>
<name>A0A2H4VES2_9EURY</name>
<dbReference type="EMBL" id="CP017768">
    <property type="protein sequence ID" value="AUB59545.1"/>
    <property type="molecule type" value="Genomic_DNA"/>
</dbReference>
<accession>A0A2H4VES2</accession>
<evidence type="ECO:0000313" key="5">
    <source>
        <dbReference type="Proteomes" id="UP000232631"/>
    </source>
</evidence>
<evidence type="ECO:0000313" key="4">
    <source>
        <dbReference type="EMBL" id="NMO10354.1"/>
    </source>
</evidence>
<evidence type="ECO:0000313" key="2">
    <source>
        <dbReference type="EMBL" id="AUB56581.1"/>
    </source>
</evidence>
<evidence type="ECO:0000313" key="3">
    <source>
        <dbReference type="EMBL" id="AUB59545.1"/>
    </source>
</evidence>
<dbReference type="AlphaFoldDB" id="A0A2H4VES2"/>
<accession>A0A2H4VN73</accession>
<organism evidence="2 6">
    <name type="scientific">Methanobacterium subterraneum</name>
    <dbReference type="NCBI Taxonomy" id="59277"/>
    <lineage>
        <taxon>Archaea</taxon>
        <taxon>Methanobacteriati</taxon>
        <taxon>Methanobacteriota</taxon>
        <taxon>Methanomada group</taxon>
        <taxon>Methanobacteria</taxon>
        <taxon>Methanobacteriales</taxon>
        <taxon>Methanobacteriaceae</taxon>
        <taxon>Methanobacterium</taxon>
    </lineage>
</organism>
<evidence type="ECO:0000313" key="7">
    <source>
        <dbReference type="Proteomes" id="UP000591058"/>
    </source>
</evidence>
<dbReference type="Proteomes" id="UP000591058">
    <property type="component" value="Unassembled WGS sequence"/>
</dbReference>
<keyword evidence="5" id="KW-1185">Reference proteome</keyword>
<dbReference type="OrthoDB" id="381085at2157"/>
<evidence type="ECO:0000313" key="6">
    <source>
        <dbReference type="Proteomes" id="UP000232806"/>
    </source>
</evidence>
<gene>
    <name evidence="2" type="ORF">BK007_11555</name>
    <name evidence="3" type="ORF">BK009_01925</name>
    <name evidence="4" type="ORF">HG719_11110</name>
</gene>
<dbReference type="EMBL" id="JABBYL010000039">
    <property type="protein sequence ID" value="NMO10354.1"/>
    <property type="molecule type" value="Genomic_DNA"/>
</dbReference>
<reference evidence="4 7" key="2">
    <citation type="submission" date="2020-04" db="EMBL/GenBank/DDBJ databases">
        <title>Draft genome of Methanobacterium subterraneum isolated from animal feces.</title>
        <authorList>
            <person name="Ouboter H.T."/>
            <person name="Berger S."/>
            <person name="Gungor E."/>
            <person name="Jetten M.S.M."/>
            <person name="Welte C.U."/>
        </authorList>
    </citation>
    <scope>NUCLEOTIDE SEQUENCE [LARGE SCALE GENOMIC DNA]</scope>
    <source>
        <strain evidence="4">HO_2020</strain>
    </source>
</reference>
<evidence type="ECO:0000256" key="1">
    <source>
        <dbReference type="SAM" id="MobiDB-lite"/>
    </source>
</evidence>
<proteinExistence type="predicted"/>